<dbReference type="Gene3D" id="3.40.190.10">
    <property type="entry name" value="Periplasmic binding protein-like II"/>
    <property type="match status" value="2"/>
</dbReference>
<evidence type="ECO:0000313" key="1">
    <source>
        <dbReference type="EMBL" id="MBE8611768.1"/>
    </source>
</evidence>
<sequence length="237" mass="26167">MHIMAAGSLRGALTAILTRYSGNKIPPVTCDFGPAGLLRQKIESGVKCDLFLSADRTHPEALLRNKTAFSVEPFIANYLGITTTIELAEQYPDWQQLLRAPDLIIGTSTPVDDPCGDYVVQFYSELSKADPELAENIRNRTRHLVGGKNSPVIPAGQMASQWLIHSHQADIFIGYRHYQKKTSELPGLATIAIPEAHNVKAIYCMALMSPIAQTFADYLLQTESQQIFMENGFVSLS</sequence>
<dbReference type="PANTHER" id="PTHR30632">
    <property type="entry name" value="MOLYBDATE-BINDING PERIPLASMIC PROTEIN"/>
    <property type="match status" value="1"/>
</dbReference>
<dbReference type="InterPro" id="IPR050682">
    <property type="entry name" value="ModA/WtpA"/>
</dbReference>
<proteinExistence type="predicted"/>
<name>A0A8I0Q2W8_MORMO</name>
<comment type="caution">
    <text evidence="1">The sequence shown here is derived from an EMBL/GenBank/DDBJ whole genome shotgun (WGS) entry which is preliminary data.</text>
</comment>
<dbReference type="Pfam" id="PF13531">
    <property type="entry name" value="SBP_bac_11"/>
    <property type="match status" value="1"/>
</dbReference>
<dbReference type="EMBL" id="PKLF01000004">
    <property type="protein sequence ID" value="MBE8611768.1"/>
    <property type="molecule type" value="Genomic_DNA"/>
</dbReference>
<dbReference type="SUPFAM" id="SSF53850">
    <property type="entry name" value="Periplasmic binding protein-like II"/>
    <property type="match status" value="1"/>
</dbReference>
<reference evidence="1" key="1">
    <citation type="submission" date="2017-12" db="EMBL/GenBank/DDBJ databases">
        <title>Genome sequencing and analysis.</title>
        <authorList>
            <person name="Huang Y.-T."/>
        </authorList>
    </citation>
    <scope>NUCLEOTIDE SEQUENCE</scope>
    <source>
        <strain evidence="1">VGH116</strain>
    </source>
</reference>
<evidence type="ECO:0000313" key="2">
    <source>
        <dbReference type="Proteomes" id="UP000650477"/>
    </source>
</evidence>
<dbReference type="Proteomes" id="UP000650477">
    <property type="component" value="Unassembled WGS sequence"/>
</dbReference>
<dbReference type="GO" id="GO:0015689">
    <property type="term" value="P:molybdate ion transport"/>
    <property type="evidence" value="ECO:0007669"/>
    <property type="project" value="TreeGrafter"/>
</dbReference>
<dbReference type="AlphaFoldDB" id="A0A8I0Q2W8"/>
<dbReference type="GO" id="GO:0030973">
    <property type="term" value="F:molybdate ion binding"/>
    <property type="evidence" value="ECO:0007669"/>
    <property type="project" value="TreeGrafter"/>
</dbReference>
<organism evidence="1 2">
    <name type="scientific">Morganella morganii</name>
    <name type="common">Proteus morganii</name>
    <dbReference type="NCBI Taxonomy" id="582"/>
    <lineage>
        <taxon>Bacteria</taxon>
        <taxon>Pseudomonadati</taxon>
        <taxon>Pseudomonadota</taxon>
        <taxon>Gammaproteobacteria</taxon>
        <taxon>Enterobacterales</taxon>
        <taxon>Morganellaceae</taxon>
        <taxon>Morganella</taxon>
    </lineage>
</organism>
<accession>A0A8I0Q2W8</accession>
<protein>
    <submittedName>
        <fullName evidence="1">ABC transporter substrate-binding protein</fullName>
    </submittedName>
</protein>
<dbReference type="RefSeq" id="WP_193829559.1">
    <property type="nucleotide sequence ID" value="NZ_PKLF01000004.1"/>
</dbReference>
<dbReference type="PANTHER" id="PTHR30632:SF0">
    <property type="entry name" value="SULFATE-BINDING PROTEIN"/>
    <property type="match status" value="1"/>
</dbReference>
<gene>
    <name evidence="1" type="ORF">CYG68_04975</name>
</gene>